<protein>
    <submittedName>
        <fullName evidence="2">Uncharacterized protein</fullName>
    </submittedName>
</protein>
<dbReference type="EMBL" id="CATNWA010003425">
    <property type="protein sequence ID" value="CAI9545319.1"/>
    <property type="molecule type" value="Genomic_DNA"/>
</dbReference>
<keyword evidence="3" id="KW-1185">Reference proteome</keyword>
<sequence>EKDLPTSPDHPPAEQELGELINVTLPANQSGNLSQHGMGQVNSSNTTEAHTHSQLSPSDNQTLNITQVPSRNISSAQPDRVNVEVGLLQLIGDPPPEQITKIFGPDKT</sequence>
<comment type="caution">
    <text evidence="2">The sequence shown here is derived from an EMBL/GenBank/DDBJ whole genome shotgun (WGS) entry which is preliminary data.</text>
</comment>
<reference evidence="2" key="1">
    <citation type="submission" date="2023-05" db="EMBL/GenBank/DDBJ databases">
        <authorList>
            <person name="Stuckert A."/>
        </authorList>
    </citation>
    <scope>NUCLEOTIDE SEQUENCE</scope>
</reference>
<feature type="region of interest" description="Disordered" evidence="1">
    <location>
        <begin position="27"/>
        <end position="77"/>
    </location>
</feature>
<accession>A0ABN9BCM8</accession>
<evidence type="ECO:0000256" key="1">
    <source>
        <dbReference type="SAM" id="MobiDB-lite"/>
    </source>
</evidence>
<gene>
    <name evidence="2" type="ORF">SPARVUS_LOCUS2638577</name>
</gene>
<organism evidence="2 3">
    <name type="scientific">Staurois parvus</name>
    <dbReference type="NCBI Taxonomy" id="386267"/>
    <lineage>
        <taxon>Eukaryota</taxon>
        <taxon>Metazoa</taxon>
        <taxon>Chordata</taxon>
        <taxon>Craniata</taxon>
        <taxon>Vertebrata</taxon>
        <taxon>Euteleostomi</taxon>
        <taxon>Amphibia</taxon>
        <taxon>Batrachia</taxon>
        <taxon>Anura</taxon>
        <taxon>Neobatrachia</taxon>
        <taxon>Ranoidea</taxon>
        <taxon>Ranidae</taxon>
        <taxon>Staurois</taxon>
    </lineage>
</organism>
<feature type="non-terminal residue" evidence="2">
    <location>
        <position position="108"/>
    </location>
</feature>
<feature type="non-terminal residue" evidence="2">
    <location>
        <position position="1"/>
    </location>
</feature>
<dbReference type="Proteomes" id="UP001162483">
    <property type="component" value="Unassembled WGS sequence"/>
</dbReference>
<evidence type="ECO:0000313" key="2">
    <source>
        <dbReference type="EMBL" id="CAI9545319.1"/>
    </source>
</evidence>
<proteinExistence type="predicted"/>
<evidence type="ECO:0000313" key="3">
    <source>
        <dbReference type="Proteomes" id="UP001162483"/>
    </source>
</evidence>
<name>A0ABN9BCM8_9NEOB</name>